<accession>A0A0G0QRY9</accession>
<organism evidence="2 3">
    <name type="scientific">Candidatus Falkowbacteria bacterium GW2011_GWA2_39_24</name>
    <dbReference type="NCBI Taxonomy" id="1618634"/>
    <lineage>
        <taxon>Bacteria</taxon>
        <taxon>Candidatus Falkowiibacteriota</taxon>
    </lineage>
</organism>
<feature type="transmembrane region" description="Helical" evidence="1">
    <location>
        <begin position="6"/>
        <end position="25"/>
    </location>
</feature>
<evidence type="ECO:0000313" key="2">
    <source>
        <dbReference type="EMBL" id="KKR13125.1"/>
    </source>
</evidence>
<reference evidence="2 3" key="1">
    <citation type="journal article" date="2015" name="Nature">
        <title>rRNA introns, odd ribosomes, and small enigmatic genomes across a large radiation of phyla.</title>
        <authorList>
            <person name="Brown C.T."/>
            <person name="Hug L.A."/>
            <person name="Thomas B.C."/>
            <person name="Sharon I."/>
            <person name="Castelle C.J."/>
            <person name="Singh A."/>
            <person name="Wilkins M.J."/>
            <person name="Williams K.H."/>
            <person name="Banfield J.F."/>
        </authorList>
    </citation>
    <scope>NUCLEOTIDE SEQUENCE [LARGE SCALE GENOMIC DNA]</scope>
</reference>
<dbReference type="EMBL" id="LBWS01000052">
    <property type="protein sequence ID" value="KKR13125.1"/>
    <property type="molecule type" value="Genomic_DNA"/>
</dbReference>
<comment type="caution">
    <text evidence="2">The sequence shown here is derived from an EMBL/GenBank/DDBJ whole genome shotgun (WGS) entry which is preliminary data.</text>
</comment>
<keyword evidence="1" id="KW-1133">Transmembrane helix</keyword>
<keyword evidence="1" id="KW-0812">Transmembrane</keyword>
<proteinExistence type="predicted"/>
<protein>
    <submittedName>
        <fullName evidence="2">Uncharacterized protein</fullName>
    </submittedName>
</protein>
<dbReference type="Proteomes" id="UP000034048">
    <property type="component" value="Unassembled WGS sequence"/>
</dbReference>
<evidence type="ECO:0000256" key="1">
    <source>
        <dbReference type="SAM" id="Phobius"/>
    </source>
</evidence>
<name>A0A0G0QRY9_9BACT</name>
<gene>
    <name evidence="2" type="ORF">UT42_C0052G0001</name>
</gene>
<sequence length="87" mass="10016">MGKTRTWFKYVLLGGILFKVSAWLLSTKSGRKFWSNFSNLAIAEKEEFTKFAQQEESLDELMVGSGSLLKDYFIPGHHNDCQPKILR</sequence>
<keyword evidence="1" id="KW-0472">Membrane</keyword>
<evidence type="ECO:0000313" key="3">
    <source>
        <dbReference type="Proteomes" id="UP000034048"/>
    </source>
</evidence>
<feature type="non-terminal residue" evidence="2">
    <location>
        <position position="87"/>
    </location>
</feature>
<dbReference type="AlphaFoldDB" id="A0A0G0QRY9"/>